<evidence type="ECO:0000256" key="7">
    <source>
        <dbReference type="ARBA" id="ARBA00023069"/>
    </source>
</evidence>
<evidence type="ECO:0000256" key="11">
    <source>
        <dbReference type="ARBA" id="ARBA00044800"/>
    </source>
</evidence>
<sequence length="199" mass="23274">MPPKKKAKAKAKKGKKKLDEGTVLEEKYRRSVLDVTVLKEHLALRTDTVRQAQCSYEELKSRMRELEQDLHQERHDKKDISADLTRQYRFMKTDLGVKVQKLETEVTMLRQRLVQCQTDLKTERELREKMQQEKDATISDLQSRLDSLETGYEKLLHDSLDNLLSHLADARLCWEGESTTIHQEHKELLATLGLNPLHL</sequence>
<name>A0A9D3Q363_MEGAT</name>
<dbReference type="EMBL" id="JAFDVH010000009">
    <property type="protein sequence ID" value="KAG7471396.1"/>
    <property type="molecule type" value="Genomic_DNA"/>
</dbReference>
<comment type="caution">
    <text evidence="13">The sequence shown here is derived from an EMBL/GenBank/DDBJ whole genome shotgun (WGS) entry which is preliminary data.</text>
</comment>
<evidence type="ECO:0000256" key="3">
    <source>
        <dbReference type="ARBA" id="ARBA00011248"/>
    </source>
</evidence>
<reference evidence="13" key="1">
    <citation type="submission" date="2021-01" db="EMBL/GenBank/DDBJ databases">
        <authorList>
            <person name="Zahm M."/>
            <person name="Roques C."/>
            <person name="Cabau C."/>
            <person name="Klopp C."/>
            <person name="Donnadieu C."/>
            <person name="Jouanno E."/>
            <person name="Lampietro C."/>
            <person name="Louis A."/>
            <person name="Herpin A."/>
            <person name="Echchiki A."/>
            <person name="Berthelot C."/>
            <person name="Parey E."/>
            <person name="Roest-Crollius H."/>
            <person name="Braasch I."/>
            <person name="Postlethwait J."/>
            <person name="Bobe J."/>
            <person name="Montfort J."/>
            <person name="Bouchez O."/>
            <person name="Begum T."/>
            <person name="Mejri S."/>
            <person name="Adams A."/>
            <person name="Chen W.-J."/>
            <person name="Guiguen Y."/>
        </authorList>
    </citation>
    <scope>NUCLEOTIDE SEQUENCE</scope>
    <source>
        <strain evidence="13">YG-15Mar2019-1</strain>
        <tissue evidence="13">Brain</tissue>
    </source>
</reference>
<proteinExistence type="inferred from homology"/>
<keyword evidence="4" id="KW-0963">Cytoplasm</keyword>
<keyword evidence="9" id="KW-0966">Cell projection</keyword>
<keyword evidence="8" id="KW-0206">Cytoskeleton</keyword>
<evidence type="ECO:0000256" key="9">
    <source>
        <dbReference type="ARBA" id="ARBA00023273"/>
    </source>
</evidence>
<protein>
    <recommendedName>
        <fullName evidence="11">Dynein regulatory complex protein 12</fullName>
    </recommendedName>
</protein>
<gene>
    <name evidence="13" type="ORF">MATL_G00124140</name>
</gene>
<evidence type="ECO:0000256" key="2">
    <source>
        <dbReference type="ARBA" id="ARBA00004611"/>
    </source>
</evidence>
<dbReference type="OrthoDB" id="10264405at2759"/>
<evidence type="ECO:0000256" key="1">
    <source>
        <dbReference type="ARBA" id="ARBA00003029"/>
    </source>
</evidence>
<feature type="coiled-coil region" evidence="12">
    <location>
        <begin position="49"/>
        <end position="158"/>
    </location>
</feature>
<evidence type="ECO:0000313" key="14">
    <source>
        <dbReference type="Proteomes" id="UP001046870"/>
    </source>
</evidence>
<evidence type="ECO:0000256" key="8">
    <source>
        <dbReference type="ARBA" id="ARBA00023212"/>
    </source>
</evidence>
<evidence type="ECO:0000256" key="6">
    <source>
        <dbReference type="ARBA" id="ARBA00023054"/>
    </source>
</evidence>
<evidence type="ECO:0000256" key="12">
    <source>
        <dbReference type="SAM" id="Coils"/>
    </source>
</evidence>
<keyword evidence="7" id="KW-0969">Cilium</keyword>
<comment type="function">
    <text evidence="1">Component of the nexin-dynein regulatory complex (N-DRC), a key regulator of ciliary/flagellar motility which maintains the alignment and integrity of the distal axoneme and regulates microtubule sliding in motile axonemes.</text>
</comment>
<keyword evidence="5" id="KW-0282">Flagellum</keyword>
<keyword evidence="14" id="KW-1185">Reference proteome</keyword>
<evidence type="ECO:0000256" key="5">
    <source>
        <dbReference type="ARBA" id="ARBA00022846"/>
    </source>
</evidence>
<comment type="similarity">
    <text evidence="10">Belongs to the DRC12 family.</text>
</comment>
<organism evidence="13 14">
    <name type="scientific">Megalops atlanticus</name>
    <name type="common">Tarpon</name>
    <name type="synonym">Clupea gigantea</name>
    <dbReference type="NCBI Taxonomy" id="7932"/>
    <lineage>
        <taxon>Eukaryota</taxon>
        <taxon>Metazoa</taxon>
        <taxon>Chordata</taxon>
        <taxon>Craniata</taxon>
        <taxon>Vertebrata</taxon>
        <taxon>Euteleostomi</taxon>
        <taxon>Actinopterygii</taxon>
        <taxon>Neopterygii</taxon>
        <taxon>Teleostei</taxon>
        <taxon>Elopiformes</taxon>
        <taxon>Megalopidae</taxon>
        <taxon>Megalops</taxon>
    </lineage>
</organism>
<comment type="subunit">
    <text evidence="3">Component of the nexin-dynein regulatory complex (N-DRC).</text>
</comment>
<evidence type="ECO:0000256" key="4">
    <source>
        <dbReference type="ARBA" id="ARBA00022490"/>
    </source>
</evidence>
<keyword evidence="6 12" id="KW-0175">Coiled coil</keyword>
<dbReference type="Proteomes" id="UP001046870">
    <property type="component" value="Chromosome 9"/>
</dbReference>
<dbReference type="PANTHER" id="PTHR28656:SF1">
    <property type="entry name" value="COILED-COIL DOMAIN-CONTAINING PROTEIN 153"/>
    <property type="match status" value="1"/>
</dbReference>
<evidence type="ECO:0000313" key="13">
    <source>
        <dbReference type="EMBL" id="KAG7471396.1"/>
    </source>
</evidence>
<dbReference type="AlphaFoldDB" id="A0A9D3Q363"/>
<dbReference type="PANTHER" id="PTHR28656">
    <property type="entry name" value="COILED-COIL DOMAIN-CONTAINING PROTEIN 153"/>
    <property type="match status" value="1"/>
</dbReference>
<comment type="subcellular location">
    <subcellularLocation>
        <location evidence="2">Cytoplasm</location>
        <location evidence="2">Cytoskeleton</location>
        <location evidence="2">Flagellum axoneme</location>
    </subcellularLocation>
</comment>
<evidence type="ECO:0000256" key="10">
    <source>
        <dbReference type="ARBA" id="ARBA00044754"/>
    </source>
</evidence>
<accession>A0A9D3Q363</accession>
<dbReference type="InterPro" id="IPR033585">
    <property type="entry name" value="DRC12-like"/>
</dbReference>